<comment type="caution">
    <text evidence="7">The sequence shown here is derived from an EMBL/GenBank/DDBJ whole genome shotgun (WGS) entry which is preliminary data.</text>
</comment>
<dbReference type="AlphaFoldDB" id="A0A2T4UEU1"/>
<dbReference type="GO" id="GO:0003700">
    <property type="term" value="F:DNA-binding transcription factor activity"/>
    <property type="evidence" value="ECO:0007669"/>
    <property type="project" value="InterPro"/>
</dbReference>
<dbReference type="GO" id="GO:0030170">
    <property type="term" value="F:pyridoxal phosphate binding"/>
    <property type="evidence" value="ECO:0007669"/>
    <property type="project" value="InterPro"/>
</dbReference>
<dbReference type="Pfam" id="PF00392">
    <property type="entry name" value="GntR"/>
    <property type="match status" value="1"/>
</dbReference>
<dbReference type="InterPro" id="IPR000524">
    <property type="entry name" value="Tscrpt_reg_HTH_GntR"/>
</dbReference>
<dbReference type="InterPro" id="IPR051446">
    <property type="entry name" value="HTH_trans_reg/aminotransferase"/>
</dbReference>
<dbReference type="EMBL" id="PYYB01000002">
    <property type="protein sequence ID" value="PTL56255.1"/>
    <property type="molecule type" value="Genomic_DNA"/>
</dbReference>
<keyword evidence="3" id="KW-0805">Transcription regulation</keyword>
<evidence type="ECO:0000259" key="6">
    <source>
        <dbReference type="PROSITE" id="PS50949"/>
    </source>
</evidence>
<dbReference type="SMART" id="SM00345">
    <property type="entry name" value="HTH_GNTR"/>
    <property type="match status" value="1"/>
</dbReference>
<dbReference type="Proteomes" id="UP000240739">
    <property type="component" value="Unassembled WGS sequence"/>
</dbReference>
<dbReference type="Pfam" id="PF00155">
    <property type="entry name" value="Aminotran_1_2"/>
    <property type="match status" value="1"/>
</dbReference>
<organism evidence="7 8">
    <name type="scientific">Paraconexibacter algicola</name>
    <dbReference type="NCBI Taxonomy" id="2133960"/>
    <lineage>
        <taxon>Bacteria</taxon>
        <taxon>Bacillati</taxon>
        <taxon>Actinomycetota</taxon>
        <taxon>Thermoleophilia</taxon>
        <taxon>Solirubrobacterales</taxon>
        <taxon>Paraconexibacteraceae</taxon>
        <taxon>Paraconexibacter</taxon>
    </lineage>
</organism>
<proteinExistence type="inferred from homology"/>
<keyword evidence="5" id="KW-0804">Transcription</keyword>
<dbReference type="SUPFAM" id="SSF46785">
    <property type="entry name" value="Winged helix' DNA-binding domain"/>
    <property type="match status" value="1"/>
</dbReference>
<dbReference type="CDD" id="cd00609">
    <property type="entry name" value="AAT_like"/>
    <property type="match status" value="1"/>
</dbReference>
<dbReference type="OrthoDB" id="9802328at2"/>
<sequence>MHNDNTEHRVIEDVRAAARLLPPGSRLPSVRELTARHRASPVTVQRAITRLAAEGVVDPRPGSGTFVAERAASPAAPSSGDGPADLSWQEVALGGRPTHAGALDELLRLAGPGELPLSTGYLEPALQPRGALATALARAGRRETVWDRGPTAGLPELRAWFARDAGGAFTADDVLVTAGGQAALATTFRALAQPGELLLVESPTYLGALAAARAAGLRVVPVPSDRDGVRPDLLADAFSRTGSRLFYAQPTYANPHGAVLAPDRRAAVLDVVAAAGAFLVEDDAARDLAIDGDPPPPLAADDRHGHVVLLRSLTKSVAPGLRVGAIAARGPAGSRLRAARLLDDFYVSGPLQQTAVDLVGSPTWRRHRKQLRSGLAARRDALLAALAATLPDAVPLGRPAGGFHVWVRLPDGVDDVQLALAARAAGVVVSPGRPWFAAEPPAPFLRLTYAGAPPRDLTEAITRLAALI</sequence>
<dbReference type="PANTHER" id="PTHR46577:SF2">
    <property type="entry name" value="TRANSCRIPTIONAL REGULATORY PROTEIN"/>
    <property type="match status" value="1"/>
</dbReference>
<dbReference type="Gene3D" id="3.40.640.10">
    <property type="entry name" value="Type I PLP-dependent aspartate aminotransferase-like (Major domain)"/>
    <property type="match status" value="1"/>
</dbReference>
<protein>
    <submittedName>
        <fullName evidence="7">GntR family transcriptional regulator</fullName>
    </submittedName>
</protein>
<feature type="domain" description="HTH gntR-type" evidence="6">
    <location>
        <begin position="1"/>
        <end position="70"/>
    </location>
</feature>
<evidence type="ECO:0000256" key="4">
    <source>
        <dbReference type="ARBA" id="ARBA00023125"/>
    </source>
</evidence>
<keyword evidence="8" id="KW-1185">Reference proteome</keyword>
<name>A0A2T4UEU1_9ACTN</name>
<evidence type="ECO:0000256" key="3">
    <source>
        <dbReference type="ARBA" id="ARBA00023015"/>
    </source>
</evidence>
<evidence type="ECO:0000313" key="7">
    <source>
        <dbReference type="EMBL" id="PTL56255.1"/>
    </source>
</evidence>
<comment type="similarity">
    <text evidence="1">In the C-terminal section; belongs to the class-I pyridoxal-phosphate-dependent aminotransferase family.</text>
</comment>
<dbReference type="GO" id="GO:0003677">
    <property type="term" value="F:DNA binding"/>
    <property type="evidence" value="ECO:0007669"/>
    <property type="project" value="UniProtKB-KW"/>
</dbReference>
<dbReference type="InterPro" id="IPR015422">
    <property type="entry name" value="PyrdxlP-dep_Trfase_small"/>
</dbReference>
<evidence type="ECO:0000256" key="1">
    <source>
        <dbReference type="ARBA" id="ARBA00005384"/>
    </source>
</evidence>
<dbReference type="InterPro" id="IPR015421">
    <property type="entry name" value="PyrdxlP-dep_Trfase_major"/>
</dbReference>
<dbReference type="CDD" id="cd07377">
    <property type="entry name" value="WHTH_GntR"/>
    <property type="match status" value="1"/>
</dbReference>
<dbReference type="RefSeq" id="WP_107569974.1">
    <property type="nucleotide sequence ID" value="NZ_PYYB01000002.1"/>
</dbReference>
<dbReference type="InterPro" id="IPR036390">
    <property type="entry name" value="WH_DNA-bd_sf"/>
</dbReference>
<evidence type="ECO:0000256" key="2">
    <source>
        <dbReference type="ARBA" id="ARBA00022898"/>
    </source>
</evidence>
<dbReference type="InterPro" id="IPR015424">
    <property type="entry name" value="PyrdxlP-dep_Trfase"/>
</dbReference>
<dbReference type="SUPFAM" id="SSF53383">
    <property type="entry name" value="PLP-dependent transferases"/>
    <property type="match status" value="1"/>
</dbReference>
<keyword evidence="2" id="KW-0663">Pyridoxal phosphate</keyword>
<dbReference type="Gene3D" id="1.10.10.10">
    <property type="entry name" value="Winged helix-like DNA-binding domain superfamily/Winged helix DNA-binding domain"/>
    <property type="match status" value="1"/>
</dbReference>
<evidence type="ECO:0000313" key="8">
    <source>
        <dbReference type="Proteomes" id="UP000240739"/>
    </source>
</evidence>
<evidence type="ECO:0000256" key="5">
    <source>
        <dbReference type="ARBA" id="ARBA00023163"/>
    </source>
</evidence>
<reference evidence="7 8" key="1">
    <citation type="submission" date="2018-03" db="EMBL/GenBank/DDBJ databases">
        <title>Aquarubrobacter algicola gen. nov., sp. nov., a novel actinobacterium isolated from shallow eutrophic lake during the end of cyanobacterial harmful algal blooms.</title>
        <authorList>
            <person name="Chun S.J."/>
        </authorList>
    </citation>
    <scope>NUCLEOTIDE SEQUENCE [LARGE SCALE GENOMIC DNA]</scope>
    <source>
        <strain evidence="7 8">Seoho-28</strain>
    </source>
</reference>
<dbReference type="PANTHER" id="PTHR46577">
    <property type="entry name" value="HTH-TYPE TRANSCRIPTIONAL REGULATORY PROTEIN GABR"/>
    <property type="match status" value="1"/>
</dbReference>
<dbReference type="InterPro" id="IPR036388">
    <property type="entry name" value="WH-like_DNA-bd_sf"/>
</dbReference>
<gene>
    <name evidence="7" type="ORF">C7Y72_14845</name>
</gene>
<keyword evidence="4" id="KW-0238">DNA-binding</keyword>
<dbReference type="PROSITE" id="PS50949">
    <property type="entry name" value="HTH_GNTR"/>
    <property type="match status" value="1"/>
</dbReference>
<dbReference type="Gene3D" id="3.90.1150.10">
    <property type="entry name" value="Aspartate Aminotransferase, domain 1"/>
    <property type="match status" value="1"/>
</dbReference>
<accession>A0A2T4UEU1</accession>
<dbReference type="InterPro" id="IPR004839">
    <property type="entry name" value="Aminotransferase_I/II_large"/>
</dbReference>